<dbReference type="InterPro" id="IPR050789">
    <property type="entry name" value="Diverse_Enzym_Activities"/>
</dbReference>
<dbReference type="PANTHER" id="PTHR43283">
    <property type="entry name" value="BETA-LACTAMASE-RELATED"/>
    <property type="match status" value="1"/>
</dbReference>
<feature type="domain" description="Beta-lactamase-related" evidence="3">
    <location>
        <begin position="39"/>
        <end position="357"/>
    </location>
</feature>
<dbReference type="EMBL" id="BSDS01000001">
    <property type="protein sequence ID" value="GLI37075.1"/>
    <property type="molecule type" value="Genomic_DNA"/>
</dbReference>
<sequence length="397" mass="42334">MTMLSRKLFILLVILSTSLPVFAGDTPLAPFPWQNAVSHLMDKAMADGLIAGGVVVVGNRHGIVYESAFGRVSGESGALPVSTESIFDVASLTKVVATAPVVMGLVEQGRLSLADPVARWFPEFAGTGKDGLLVEHLLTHTSGLDDFPLSASSPLLSALEGVARQKLKGEPGHRFRYADINFILLGELVRRVTGTPLDRVASETVYGPLVMTTTCFNPGPAAAGRCAATLDAGGGPQFGKVQDTTARLLDGVAGHAGIFTTAGDLARFCRMILGGGELDGRRVLAARTLRQMAIPHFSRGGTVRRGLGWDIASPYSSPKGRGFSEASFGHTGYSGSSLWIDPENDFFVVLLSSRLDYRSTRAFSKLRNDLSTVAFAMLHPDLRELSEIAMFKVPQGR</sequence>
<feature type="signal peptide" evidence="2">
    <location>
        <begin position="1"/>
        <end position="23"/>
    </location>
</feature>
<evidence type="ECO:0000313" key="4">
    <source>
        <dbReference type="EMBL" id="GLI37075.1"/>
    </source>
</evidence>
<dbReference type="PANTHER" id="PTHR43283:SF11">
    <property type="entry name" value="BETA-LACTAMASE-RELATED DOMAIN-CONTAINING PROTEIN"/>
    <property type="match status" value="1"/>
</dbReference>
<evidence type="ECO:0000313" key="5">
    <source>
        <dbReference type="Proteomes" id="UP001144352"/>
    </source>
</evidence>
<organism evidence="4 5">
    <name type="scientific">Geobacter hydrogenophilus</name>
    <dbReference type="NCBI Taxonomy" id="40983"/>
    <lineage>
        <taxon>Bacteria</taxon>
        <taxon>Pseudomonadati</taxon>
        <taxon>Thermodesulfobacteriota</taxon>
        <taxon>Desulfuromonadia</taxon>
        <taxon>Geobacterales</taxon>
        <taxon>Geobacteraceae</taxon>
        <taxon>Geobacter</taxon>
    </lineage>
</organism>
<evidence type="ECO:0000259" key="3">
    <source>
        <dbReference type="Pfam" id="PF00144"/>
    </source>
</evidence>
<dbReference type="Gene3D" id="3.40.710.10">
    <property type="entry name" value="DD-peptidase/beta-lactamase superfamily"/>
    <property type="match status" value="1"/>
</dbReference>
<name>A0A9W6FYA5_9BACT</name>
<dbReference type="Pfam" id="PF00144">
    <property type="entry name" value="Beta-lactamase"/>
    <property type="match status" value="1"/>
</dbReference>
<dbReference type="InterPro" id="IPR001466">
    <property type="entry name" value="Beta-lactam-related"/>
</dbReference>
<comment type="caution">
    <text evidence="4">The sequence shown here is derived from an EMBL/GenBank/DDBJ whole genome shotgun (WGS) entry which is preliminary data.</text>
</comment>
<keyword evidence="2" id="KW-0732">Signal</keyword>
<dbReference type="SUPFAM" id="SSF56601">
    <property type="entry name" value="beta-lactamase/transpeptidase-like"/>
    <property type="match status" value="1"/>
</dbReference>
<dbReference type="Proteomes" id="UP001144352">
    <property type="component" value="Unassembled WGS sequence"/>
</dbReference>
<dbReference type="GO" id="GO:0016787">
    <property type="term" value="F:hydrolase activity"/>
    <property type="evidence" value="ECO:0007669"/>
    <property type="project" value="UniProtKB-KW"/>
</dbReference>
<evidence type="ECO:0000256" key="1">
    <source>
        <dbReference type="ARBA" id="ARBA00022801"/>
    </source>
</evidence>
<dbReference type="RefSeq" id="WP_425513823.1">
    <property type="nucleotide sequence ID" value="NZ_JAHCZI010000010.1"/>
</dbReference>
<protein>
    <submittedName>
        <fullName evidence="4">Metal-dependent hydrolase</fullName>
    </submittedName>
</protein>
<feature type="chain" id="PRO_5040831043" evidence="2">
    <location>
        <begin position="24"/>
        <end position="397"/>
    </location>
</feature>
<reference evidence="4" key="1">
    <citation type="submission" date="2022-12" db="EMBL/GenBank/DDBJ databases">
        <title>Reference genome sequencing for broad-spectrum identification of bacterial and archaeal isolates by mass spectrometry.</title>
        <authorList>
            <person name="Sekiguchi Y."/>
            <person name="Tourlousse D.M."/>
        </authorList>
    </citation>
    <scope>NUCLEOTIDE SEQUENCE</scope>
    <source>
        <strain evidence="4">H2</strain>
    </source>
</reference>
<keyword evidence="1 4" id="KW-0378">Hydrolase</keyword>
<accession>A0A9W6FYA5</accession>
<dbReference type="InterPro" id="IPR012338">
    <property type="entry name" value="Beta-lactam/transpept-like"/>
</dbReference>
<dbReference type="AlphaFoldDB" id="A0A9W6FYA5"/>
<gene>
    <name evidence="4" type="ORF">GHYDROH2_05760</name>
</gene>
<proteinExistence type="predicted"/>
<evidence type="ECO:0000256" key="2">
    <source>
        <dbReference type="SAM" id="SignalP"/>
    </source>
</evidence>
<keyword evidence="5" id="KW-1185">Reference proteome</keyword>